<evidence type="ECO:0000256" key="1">
    <source>
        <dbReference type="SAM" id="Phobius"/>
    </source>
</evidence>
<evidence type="ECO:0000313" key="2">
    <source>
        <dbReference type="EMBL" id="RWZ50957.1"/>
    </source>
</evidence>
<name>A0A3S4DL31_9MICO</name>
<evidence type="ECO:0000313" key="3">
    <source>
        <dbReference type="Proteomes" id="UP000288547"/>
    </source>
</evidence>
<keyword evidence="1" id="KW-0472">Membrane</keyword>
<dbReference type="Proteomes" id="UP000288547">
    <property type="component" value="Unassembled WGS sequence"/>
</dbReference>
<accession>A0A3S4DL31</accession>
<dbReference type="AlphaFoldDB" id="A0A3S4DL31"/>
<proteinExistence type="predicted"/>
<sequence length="91" mass="9381">MASSSTRRTTIAWIAGVLAAAAGLALVLAGTATPVTFGWFAYTPESNTESFPGNLVVLRRSTVAGAMLLTVGLVTIAVLVGMRLGSRRSLD</sequence>
<keyword evidence="1" id="KW-1133">Transmembrane helix</keyword>
<dbReference type="RefSeq" id="WP_128494951.1">
    <property type="nucleotide sequence ID" value="NZ_RZNB01000003.1"/>
</dbReference>
<keyword evidence="1" id="KW-0812">Transmembrane</keyword>
<gene>
    <name evidence="2" type="ORF">ELQ90_09045</name>
</gene>
<protein>
    <submittedName>
        <fullName evidence="2">Uncharacterized protein</fullName>
    </submittedName>
</protein>
<feature type="transmembrane region" description="Helical" evidence="1">
    <location>
        <begin position="12"/>
        <end position="42"/>
    </location>
</feature>
<organism evidence="2 3">
    <name type="scientific">Labedella phragmitis</name>
    <dbReference type="NCBI Taxonomy" id="2498849"/>
    <lineage>
        <taxon>Bacteria</taxon>
        <taxon>Bacillati</taxon>
        <taxon>Actinomycetota</taxon>
        <taxon>Actinomycetes</taxon>
        <taxon>Micrococcales</taxon>
        <taxon>Microbacteriaceae</taxon>
        <taxon>Labedella</taxon>
    </lineage>
</organism>
<dbReference type="EMBL" id="RZNB01000003">
    <property type="protein sequence ID" value="RWZ50957.1"/>
    <property type="molecule type" value="Genomic_DNA"/>
</dbReference>
<comment type="caution">
    <text evidence="2">The sequence shown here is derived from an EMBL/GenBank/DDBJ whole genome shotgun (WGS) entry which is preliminary data.</text>
</comment>
<feature type="transmembrane region" description="Helical" evidence="1">
    <location>
        <begin position="62"/>
        <end position="82"/>
    </location>
</feature>
<dbReference type="OrthoDB" id="4953325at2"/>
<keyword evidence="3" id="KW-1185">Reference proteome</keyword>
<reference evidence="2 3" key="1">
    <citation type="submission" date="2018-12" db="EMBL/GenBank/DDBJ databases">
        <authorList>
            <person name="Li F."/>
        </authorList>
    </citation>
    <scope>NUCLEOTIDE SEQUENCE [LARGE SCALE GENOMIC DNA]</scope>
    <source>
        <strain evidence="2 3">11W25H-1</strain>
    </source>
</reference>